<evidence type="ECO:0000256" key="1">
    <source>
        <dbReference type="ARBA" id="ARBA00004613"/>
    </source>
</evidence>
<dbReference type="STRING" id="84645.A0A498NGI4"/>
<comment type="subcellular location">
    <subcellularLocation>
        <location evidence="1">Secreted</location>
    </subcellularLocation>
</comment>
<evidence type="ECO:0000256" key="4">
    <source>
        <dbReference type="SAM" id="Coils"/>
    </source>
</evidence>
<dbReference type="PROSITE" id="PS50871">
    <property type="entry name" value="C1Q"/>
    <property type="match status" value="3"/>
</dbReference>
<accession>A0A498NGI4</accession>
<comment type="caution">
    <text evidence="8">The sequence shown here is derived from an EMBL/GenBank/DDBJ whole genome shotgun (WGS) entry which is preliminary data.</text>
</comment>
<organism evidence="8 9">
    <name type="scientific">Labeo rohita</name>
    <name type="common">Indian major carp</name>
    <name type="synonym">Cyprinus rohita</name>
    <dbReference type="NCBI Taxonomy" id="84645"/>
    <lineage>
        <taxon>Eukaryota</taxon>
        <taxon>Metazoa</taxon>
        <taxon>Chordata</taxon>
        <taxon>Craniata</taxon>
        <taxon>Vertebrata</taxon>
        <taxon>Euteleostomi</taxon>
        <taxon>Actinopterygii</taxon>
        <taxon>Neopterygii</taxon>
        <taxon>Teleostei</taxon>
        <taxon>Ostariophysi</taxon>
        <taxon>Cypriniformes</taxon>
        <taxon>Cyprinidae</taxon>
        <taxon>Labeoninae</taxon>
        <taxon>Labeonini</taxon>
        <taxon>Labeo</taxon>
    </lineage>
</organism>
<sequence length="1079" mass="119432">MSCTILYPLLLLLFSCDCIAEVQQEENEVQAEGTELLNVKKRGAVFTPGEFQPHIITGIQSELTQLKSTFADRRYLATETDFYTCSSMSEAQKEEKKALTERNESSPVECDAAGNKQSCLITGLCPLLAELSSTLQSLKASMDQGQFRRREEHNVAFAAALGNREDVGPFNTDVPLVYQKVFLLGHVTTQALFVSYFRIPYPFKASLLQSPDRSYPSTETDFCNCSSMSETQKEEKKTPVEFDAAGNKQSCLITGLYPLLAEISSTLQSLKASMDQEQFGRKEEHHIAFAAALGNRGDFGPFNTNVQLVYERVFLNAGSCYNTGTEYKVAFAASLGPGGNVGPFTTDITLVYKEVFVNEGRAYNSATGIFTAPVNGVYYFAFSGHNYSSKPMGLSLYKNGKLMITVYNHPQGARYETASNSISLTLEKGDQVYMRLLIMSYNILYLLLFVLFTCNCSSVSKAQEEKKTLPDKSKSLPVESGAAGNQQSCLITGLYPLLAELSSTLQSLKASMDQELLRRKEKHNIAFAAALGNRGDVGPFNTDVPLVYQKVFLNAGSCYNSGTDKSDHAIKKEKVGDRVTDSACMSEEPQQENEVQAEGTKHLNVEERGALLASGQFQPQFLTGINSELAELRFTVQQKKKEVQSKKTEHLTVEESSALLASGDFQHIFAWIHSELVELRSTVCTLKNTLQVTEEKLGQLKGKEYKVAFAVSLGAVGNVGPFTTDITLVYKEVFVNEGRAYNSATGIFTAPVNGVYFFTFSGHNHSSKPMGLGLFKNGKQMITVYNHPQGPIKFMKFNILLKSHLQPKHNVAFGARLGSTGNFGPFNTPVTLVYSNVYVNEERVYNPDTGKQMVKMSCTILYPLLLLLFTSATLSEVQQKEKEVQAKKTEHLTTEESSALLASGDFQHIFTWIHSELVELRSTVRTLKNTLQVTEEKLEQLKGKEDKVAFAASLGPGGNVGPFTTDITLVYKHVFVNEGRAYNSATGIFTAPVNGVYYFAFSGHNHSSKPMGLRLFKNGQQMITVYNHPQGARYETASNSISLTLEKGDQVYMHLRENTWVVDNENDHTTFTGHLLFSL</sequence>
<dbReference type="GO" id="GO:0005576">
    <property type="term" value="C:extracellular region"/>
    <property type="evidence" value="ECO:0007669"/>
    <property type="project" value="UniProtKB-SubCell"/>
</dbReference>
<gene>
    <name evidence="7" type="ORF">ROHU_013442</name>
    <name evidence="8" type="ORF">ROHU_017350</name>
</gene>
<dbReference type="InterPro" id="IPR001073">
    <property type="entry name" value="C1q_dom"/>
</dbReference>
<feature type="domain" description="C1q" evidence="6">
    <location>
        <begin position="702"/>
        <end position="843"/>
    </location>
</feature>
<feature type="domain" description="C1q" evidence="6">
    <location>
        <begin position="943"/>
        <end position="1079"/>
    </location>
</feature>
<dbReference type="EMBL" id="QBIY01011537">
    <property type="protein sequence ID" value="RXN30946.1"/>
    <property type="molecule type" value="Genomic_DNA"/>
</dbReference>
<keyword evidence="2" id="KW-0964">Secreted</keyword>
<dbReference type="InterPro" id="IPR008983">
    <property type="entry name" value="Tumour_necrosis_fac-like_dom"/>
</dbReference>
<evidence type="ECO:0000313" key="8">
    <source>
        <dbReference type="EMBL" id="RXN30946.1"/>
    </source>
</evidence>
<dbReference type="PANTHER" id="PTHR22923">
    <property type="entry name" value="CEREBELLIN-RELATED"/>
    <property type="match status" value="1"/>
</dbReference>
<evidence type="ECO:0007829" key="10">
    <source>
        <dbReference type="PeptideAtlas" id="A0A498NGI4"/>
    </source>
</evidence>
<feature type="chain" id="PRO_5036117668" evidence="5">
    <location>
        <begin position="25"/>
        <end position="1079"/>
    </location>
</feature>
<protein>
    <submittedName>
        <fullName evidence="8">Complement C1q tumor necrosis factor-related 6-like protein</fullName>
    </submittedName>
</protein>
<evidence type="ECO:0000313" key="9">
    <source>
        <dbReference type="Proteomes" id="UP000290572"/>
    </source>
</evidence>
<dbReference type="Proteomes" id="UP000290572">
    <property type="component" value="Unassembled WGS sequence"/>
</dbReference>
<evidence type="ECO:0000256" key="3">
    <source>
        <dbReference type="ARBA" id="ARBA00022729"/>
    </source>
</evidence>
<dbReference type="PRINTS" id="PR00007">
    <property type="entry name" value="COMPLEMNTC1Q"/>
</dbReference>
<keyword evidence="10" id="KW-1267">Proteomics identification</keyword>
<dbReference type="Gene3D" id="2.60.120.40">
    <property type="match status" value="3"/>
</dbReference>
<evidence type="ECO:0000313" key="7">
    <source>
        <dbReference type="EMBL" id="RXN03423.1"/>
    </source>
</evidence>
<evidence type="ECO:0000259" key="6">
    <source>
        <dbReference type="PROSITE" id="PS50871"/>
    </source>
</evidence>
<feature type="signal peptide" evidence="5">
    <location>
        <begin position="1"/>
        <end position="24"/>
    </location>
</feature>
<dbReference type="SMART" id="SM00110">
    <property type="entry name" value="C1Q"/>
    <property type="match status" value="2"/>
</dbReference>
<keyword evidence="3 5" id="KW-0732">Signal</keyword>
<dbReference type="SUPFAM" id="SSF49842">
    <property type="entry name" value="TNF-like"/>
    <property type="match status" value="3"/>
</dbReference>
<feature type="domain" description="C1q" evidence="6">
    <location>
        <begin position="324"/>
        <end position="465"/>
    </location>
</feature>
<dbReference type="Pfam" id="PF00386">
    <property type="entry name" value="C1q"/>
    <property type="match status" value="3"/>
</dbReference>
<evidence type="ECO:0000256" key="2">
    <source>
        <dbReference type="ARBA" id="ARBA00022525"/>
    </source>
</evidence>
<feature type="coiled-coil region" evidence="4">
    <location>
        <begin position="917"/>
        <end position="944"/>
    </location>
</feature>
<dbReference type="AlphaFoldDB" id="A0A498NGI4"/>
<keyword evidence="4" id="KW-0175">Coiled coil</keyword>
<dbReference type="InterPro" id="IPR050822">
    <property type="entry name" value="Cerebellin_Synaptic_Org"/>
</dbReference>
<dbReference type="EMBL" id="QBIY01013482">
    <property type="protein sequence ID" value="RXN03423.1"/>
    <property type="molecule type" value="Genomic_DNA"/>
</dbReference>
<keyword evidence="9" id="KW-1185">Reference proteome</keyword>
<dbReference type="PANTHER" id="PTHR22923:SF102">
    <property type="entry name" value="CEREBELLIN 13-RELATED"/>
    <property type="match status" value="1"/>
</dbReference>
<evidence type="ECO:0000256" key="5">
    <source>
        <dbReference type="SAM" id="SignalP"/>
    </source>
</evidence>
<reference evidence="8 9" key="1">
    <citation type="submission" date="2018-03" db="EMBL/GenBank/DDBJ databases">
        <title>Draft genome sequence of Rohu Carp (Labeo rohita).</title>
        <authorList>
            <person name="Das P."/>
            <person name="Kushwaha B."/>
            <person name="Joshi C.G."/>
            <person name="Kumar D."/>
            <person name="Nagpure N.S."/>
            <person name="Sahoo L."/>
            <person name="Das S.P."/>
            <person name="Bit A."/>
            <person name="Patnaik S."/>
            <person name="Meher P.K."/>
            <person name="Jayasankar P."/>
            <person name="Koringa P.G."/>
            <person name="Patel N.V."/>
            <person name="Hinsu A.T."/>
            <person name="Kumar R."/>
            <person name="Pandey M."/>
            <person name="Agarwal S."/>
            <person name="Srivastava S."/>
            <person name="Singh M."/>
            <person name="Iquebal M.A."/>
            <person name="Jaiswal S."/>
            <person name="Angadi U.B."/>
            <person name="Kumar N."/>
            <person name="Raza M."/>
            <person name="Shah T.M."/>
            <person name="Rai A."/>
            <person name="Jena J.K."/>
        </authorList>
    </citation>
    <scope>NUCLEOTIDE SEQUENCE [LARGE SCALE GENOMIC DNA]</scope>
    <source>
        <strain evidence="8">DASCIFA01</strain>
        <tissue evidence="8">Testis</tissue>
    </source>
</reference>
<name>A0A498NGI4_LABRO</name>
<proteinExistence type="evidence at protein level"/>